<keyword evidence="2 3" id="KW-0808">Transferase</keyword>
<evidence type="ECO:0000313" key="5">
    <source>
        <dbReference type="EMBL" id="RLN00358.1"/>
    </source>
</evidence>
<accession>A0A3L6RD58</accession>
<dbReference type="Gene3D" id="3.40.50.2000">
    <property type="entry name" value="Glycogen Phosphorylase B"/>
    <property type="match status" value="2"/>
</dbReference>
<dbReference type="PROSITE" id="PS00375">
    <property type="entry name" value="UDPGT"/>
    <property type="match status" value="1"/>
</dbReference>
<dbReference type="Pfam" id="PF00201">
    <property type="entry name" value="UDPGT"/>
    <property type="match status" value="1"/>
</dbReference>
<name>A0A3L6RD58_PANMI</name>
<reference evidence="6" key="1">
    <citation type="journal article" date="2019" name="Nat. Commun.">
        <title>The genome of broomcorn millet.</title>
        <authorList>
            <person name="Zou C."/>
            <person name="Miki D."/>
            <person name="Li D."/>
            <person name="Tang Q."/>
            <person name="Xiao L."/>
            <person name="Rajput S."/>
            <person name="Deng P."/>
            <person name="Jia W."/>
            <person name="Huang R."/>
            <person name="Zhang M."/>
            <person name="Sun Y."/>
            <person name="Hu J."/>
            <person name="Fu X."/>
            <person name="Schnable P.S."/>
            <person name="Li F."/>
            <person name="Zhang H."/>
            <person name="Feng B."/>
            <person name="Zhu X."/>
            <person name="Liu R."/>
            <person name="Schnable J.C."/>
            <person name="Zhu J.-K."/>
            <person name="Zhang H."/>
        </authorList>
    </citation>
    <scope>NUCLEOTIDE SEQUENCE [LARGE SCALE GENOMIC DNA]</scope>
</reference>
<sequence length="450" mass="47925">MGSMAAPPCHLVAVPYPGRSHVNAMLNLCRLLAARDGVAITVVVTEEWLGLLGAPAALPNLGPRVRFEAIPNVIPSEHGRASDMLGFLEAVYARMAAPFERLLDRLAAPQAIVADVSCRGPSPSARGGACRATMFAVQYSFHRLPPAPAGGGAFPDGTDPCLIEDYIPGTKSIRFTDLAPTHTNAAMLDKILEAYSSVRKAQCIILTSFQELESDAIGALRQELPCPVYAAGPCIPFMALQERKANPDGDGYMAWLDAQPAGSVLYISLGSFLSVSAAQFDEIAGGLAESKVRFLWVLCDADALSRVRGLTGGGDSAGLVVPWTDQLRVLCHPSVRGFFTHCGMNSTLEAVYAGVPMLTLPIAFDQPTNSRLVAEVWKTGLGLKEMARGDGVIGREEIAAAVERLMRPDSADGADMRRRAAVLKHAARAASEEGGSSWKDVTSFIHFISH</sequence>
<protein>
    <recommendedName>
        <fullName evidence="4">Glycosyltransferase</fullName>
        <ecNumber evidence="4">2.4.1.-</ecNumber>
    </recommendedName>
</protein>
<proteinExistence type="inferred from homology"/>
<evidence type="ECO:0000256" key="2">
    <source>
        <dbReference type="ARBA" id="ARBA00022679"/>
    </source>
</evidence>
<dbReference type="InterPro" id="IPR002213">
    <property type="entry name" value="UDP_glucos_trans"/>
</dbReference>
<dbReference type="FunFam" id="3.40.50.2000:FF:000138">
    <property type="entry name" value="Glycosyltransferase"/>
    <property type="match status" value="1"/>
</dbReference>
<dbReference type="EMBL" id="PQIB02000009">
    <property type="protein sequence ID" value="RLN00358.1"/>
    <property type="molecule type" value="Genomic_DNA"/>
</dbReference>
<evidence type="ECO:0000256" key="4">
    <source>
        <dbReference type="RuleBase" id="RU362057"/>
    </source>
</evidence>
<comment type="similarity">
    <text evidence="1 3">Belongs to the UDP-glycosyltransferase family.</text>
</comment>
<dbReference type="AlphaFoldDB" id="A0A3L6RD58"/>
<keyword evidence="3" id="KW-0328">Glycosyltransferase</keyword>
<organism evidence="5 6">
    <name type="scientific">Panicum miliaceum</name>
    <name type="common">Proso millet</name>
    <name type="synonym">Broomcorn millet</name>
    <dbReference type="NCBI Taxonomy" id="4540"/>
    <lineage>
        <taxon>Eukaryota</taxon>
        <taxon>Viridiplantae</taxon>
        <taxon>Streptophyta</taxon>
        <taxon>Embryophyta</taxon>
        <taxon>Tracheophyta</taxon>
        <taxon>Spermatophyta</taxon>
        <taxon>Magnoliopsida</taxon>
        <taxon>Liliopsida</taxon>
        <taxon>Poales</taxon>
        <taxon>Poaceae</taxon>
        <taxon>PACMAD clade</taxon>
        <taxon>Panicoideae</taxon>
        <taxon>Panicodae</taxon>
        <taxon>Paniceae</taxon>
        <taxon>Panicinae</taxon>
        <taxon>Panicum</taxon>
        <taxon>Panicum sect. Panicum</taxon>
    </lineage>
</organism>
<dbReference type="GO" id="GO:0080044">
    <property type="term" value="F:quercetin 7-O-glucosyltransferase activity"/>
    <property type="evidence" value="ECO:0007669"/>
    <property type="project" value="TreeGrafter"/>
</dbReference>
<evidence type="ECO:0000313" key="6">
    <source>
        <dbReference type="Proteomes" id="UP000275267"/>
    </source>
</evidence>
<gene>
    <name evidence="5" type="ORF">C2845_PM06G17740</name>
</gene>
<evidence type="ECO:0000256" key="3">
    <source>
        <dbReference type="RuleBase" id="RU003718"/>
    </source>
</evidence>
<dbReference type="Proteomes" id="UP000275267">
    <property type="component" value="Unassembled WGS sequence"/>
</dbReference>
<dbReference type="PANTHER" id="PTHR11926:SF1395">
    <property type="entry name" value="GLYCOSYLTRANSFERASE"/>
    <property type="match status" value="1"/>
</dbReference>
<comment type="caution">
    <text evidence="5">The sequence shown here is derived from an EMBL/GenBank/DDBJ whole genome shotgun (WGS) entry which is preliminary data.</text>
</comment>
<dbReference type="EC" id="2.4.1.-" evidence="4"/>
<dbReference type="InterPro" id="IPR035595">
    <property type="entry name" value="UDP_glycos_trans_CS"/>
</dbReference>
<dbReference type="PANTHER" id="PTHR11926">
    <property type="entry name" value="GLUCOSYL/GLUCURONOSYL TRANSFERASES"/>
    <property type="match status" value="1"/>
</dbReference>
<dbReference type="SUPFAM" id="SSF53756">
    <property type="entry name" value="UDP-Glycosyltransferase/glycogen phosphorylase"/>
    <property type="match status" value="1"/>
</dbReference>
<dbReference type="OrthoDB" id="5835829at2759"/>
<evidence type="ECO:0000256" key="1">
    <source>
        <dbReference type="ARBA" id="ARBA00009995"/>
    </source>
</evidence>
<dbReference type="GO" id="GO:0080043">
    <property type="term" value="F:quercetin 3-O-glucosyltransferase activity"/>
    <property type="evidence" value="ECO:0007669"/>
    <property type="project" value="TreeGrafter"/>
</dbReference>
<keyword evidence="6" id="KW-1185">Reference proteome</keyword>
<dbReference type="CDD" id="cd03784">
    <property type="entry name" value="GT1_Gtf-like"/>
    <property type="match status" value="1"/>
</dbReference>